<dbReference type="PANTHER" id="PTHR20938:SF0">
    <property type="entry name" value="INTEGRATOR COMPLEX SUBUNIT 4"/>
    <property type="match status" value="1"/>
</dbReference>
<dbReference type="InterPro" id="IPR016024">
    <property type="entry name" value="ARM-type_fold"/>
</dbReference>
<organism evidence="1 2">
    <name type="scientific">Orchesella cincta</name>
    <name type="common">Springtail</name>
    <name type="synonym">Podura cincta</name>
    <dbReference type="NCBI Taxonomy" id="48709"/>
    <lineage>
        <taxon>Eukaryota</taxon>
        <taxon>Metazoa</taxon>
        <taxon>Ecdysozoa</taxon>
        <taxon>Arthropoda</taxon>
        <taxon>Hexapoda</taxon>
        <taxon>Collembola</taxon>
        <taxon>Entomobryomorpha</taxon>
        <taxon>Entomobryoidea</taxon>
        <taxon>Orchesellidae</taxon>
        <taxon>Orchesellinae</taxon>
        <taxon>Orchesella</taxon>
    </lineage>
</organism>
<dbReference type="Gene3D" id="1.25.10.10">
    <property type="entry name" value="Leucine-rich Repeat Variant"/>
    <property type="match status" value="1"/>
</dbReference>
<sequence>MAARAPIKKRALAEFQSSHTITVDAEPAESRSVKRLRIIKKPAEDSTLEGTSAAAIEREIAALDSERPASENFRALSKIVAHLPLSSALMMMLHSKLITLFPKEEDSALKAKYLTTFQLLNLAHPELMSTIDEILRMVQNETSSLVINSSLTVVLKLASSVNDTVSNNRILGLAKKLVKRTDAKVKCKCLEIIGLLTPFDDSNAVKTALQLVHSYSHSHEPRVRTTAFKMMLHLNGKGANLDVQIYGEVSKYLDDDYESVKLASIQLLWAISQSYSDQ</sequence>
<comment type="caution">
    <text evidence="1">The sequence shown here is derived from an EMBL/GenBank/DDBJ whole genome shotgun (WGS) entry which is preliminary data.</text>
</comment>
<dbReference type="Proteomes" id="UP000094527">
    <property type="component" value="Unassembled WGS sequence"/>
</dbReference>
<dbReference type="OrthoDB" id="18190at2759"/>
<dbReference type="EMBL" id="LJIJ01000256">
    <property type="protein sequence ID" value="ODM99761.1"/>
    <property type="molecule type" value="Genomic_DNA"/>
</dbReference>
<keyword evidence="2" id="KW-1185">Reference proteome</keyword>
<dbReference type="PANTHER" id="PTHR20938">
    <property type="entry name" value="INTEGRATOR COMPLEX SUBUNIT 4"/>
    <property type="match status" value="1"/>
</dbReference>
<dbReference type="GO" id="GO:0032039">
    <property type="term" value="C:integrator complex"/>
    <property type="evidence" value="ECO:0007669"/>
    <property type="project" value="TreeGrafter"/>
</dbReference>
<name>A0A1D2N3F7_ORCCI</name>
<evidence type="ECO:0000313" key="1">
    <source>
        <dbReference type="EMBL" id="ODM99761.1"/>
    </source>
</evidence>
<proteinExistence type="predicted"/>
<dbReference type="InterPro" id="IPR011989">
    <property type="entry name" value="ARM-like"/>
</dbReference>
<dbReference type="AlphaFoldDB" id="A0A1D2N3F7"/>
<dbReference type="GO" id="GO:0016180">
    <property type="term" value="P:snRNA processing"/>
    <property type="evidence" value="ECO:0007669"/>
    <property type="project" value="TreeGrafter"/>
</dbReference>
<dbReference type="SUPFAM" id="SSF48371">
    <property type="entry name" value="ARM repeat"/>
    <property type="match status" value="1"/>
</dbReference>
<dbReference type="OMA" id="ATFHRIK"/>
<dbReference type="STRING" id="48709.A0A1D2N3F7"/>
<reference evidence="1 2" key="1">
    <citation type="journal article" date="2016" name="Genome Biol. Evol.">
        <title>Gene Family Evolution Reflects Adaptation to Soil Environmental Stressors in the Genome of the Collembolan Orchesella cincta.</title>
        <authorList>
            <person name="Faddeeva-Vakhrusheva A."/>
            <person name="Derks M.F."/>
            <person name="Anvar S.Y."/>
            <person name="Agamennone V."/>
            <person name="Suring W."/>
            <person name="Smit S."/>
            <person name="van Straalen N.M."/>
            <person name="Roelofs D."/>
        </authorList>
    </citation>
    <scope>NUCLEOTIDE SEQUENCE [LARGE SCALE GENOMIC DNA]</scope>
    <source>
        <tissue evidence="1">Mixed pool</tissue>
    </source>
</reference>
<protein>
    <submittedName>
        <fullName evidence="1">Integrator complex subunit 4</fullName>
    </submittedName>
</protein>
<gene>
    <name evidence="1" type="ORF">Ocin01_06904</name>
</gene>
<evidence type="ECO:0000313" key="2">
    <source>
        <dbReference type="Proteomes" id="UP000094527"/>
    </source>
</evidence>
<accession>A0A1D2N3F7</accession>